<dbReference type="AlphaFoldDB" id="A0A1D3CZV2"/>
<keyword evidence="2" id="KW-1185">Reference proteome</keyword>
<name>A0A1D3CZV2_9EIME</name>
<reference evidence="1 2" key="1">
    <citation type="journal article" date="2016" name="BMC Genomics">
        <title>Comparative genomics reveals Cyclospora cayetanensis possesses coccidia-like metabolism and invasion components but unique surface antigens.</title>
        <authorList>
            <person name="Liu S."/>
            <person name="Wang L."/>
            <person name="Zheng H."/>
            <person name="Xu Z."/>
            <person name="Roellig D.M."/>
            <person name="Li N."/>
            <person name="Frace M.A."/>
            <person name="Tang K."/>
            <person name="Arrowood M.J."/>
            <person name="Moss D.M."/>
            <person name="Zhang L."/>
            <person name="Feng Y."/>
            <person name="Xiao L."/>
        </authorList>
    </citation>
    <scope>NUCLEOTIDE SEQUENCE [LARGE SCALE GENOMIC DNA]</scope>
    <source>
        <strain evidence="1 2">CHN_HEN01</strain>
    </source>
</reference>
<dbReference type="EMBL" id="JROU02001342">
    <property type="protein sequence ID" value="OEH76728.1"/>
    <property type="molecule type" value="Genomic_DNA"/>
</dbReference>
<comment type="caution">
    <text evidence="1">The sequence shown here is derived from an EMBL/GenBank/DDBJ whole genome shotgun (WGS) entry which is preliminary data.</text>
</comment>
<dbReference type="Proteomes" id="UP000095192">
    <property type="component" value="Unassembled WGS sequence"/>
</dbReference>
<gene>
    <name evidence="1" type="ORF">cyc_09100</name>
</gene>
<sequence length="70" mass="7401">MGDLEFAGASEKQLAFRKSLEAPCASVVGPISPRLCPPPERPFAEVYGLRGARHLADREAAPTHAASLAD</sequence>
<accession>A0A1D3CZV2</accession>
<evidence type="ECO:0000313" key="1">
    <source>
        <dbReference type="EMBL" id="OEH76728.1"/>
    </source>
</evidence>
<evidence type="ECO:0000313" key="2">
    <source>
        <dbReference type="Proteomes" id="UP000095192"/>
    </source>
</evidence>
<proteinExistence type="predicted"/>
<dbReference type="InParanoid" id="A0A1D3CZV2"/>
<dbReference type="VEuPathDB" id="ToxoDB:cyc_09100"/>
<organism evidence="1 2">
    <name type="scientific">Cyclospora cayetanensis</name>
    <dbReference type="NCBI Taxonomy" id="88456"/>
    <lineage>
        <taxon>Eukaryota</taxon>
        <taxon>Sar</taxon>
        <taxon>Alveolata</taxon>
        <taxon>Apicomplexa</taxon>
        <taxon>Conoidasida</taxon>
        <taxon>Coccidia</taxon>
        <taxon>Eucoccidiorida</taxon>
        <taxon>Eimeriorina</taxon>
        <taxon>Eimeriidae</taxon>
        <taxon>Cyclospora</taxon>
    </lineage>
</organism>
<protein>
    <submittedName>
        <fullName evidence="1">Uncharacterized protein</fullName>
    </submittedName>
</protein>